<evidence type="ECO:0000256" key="11">
    <source>
        <dbReference type="ARBA" id="ARBA00023303"/>
    </source>
</evidence>
<dbReference type="Pfam" id="PF24061">
    <property type="entry name" value="LBD_receptor"/>
    <property type="match status" value="1"/>
</dbReference>
<evidence type="ECO:0000259" key="13">
    <source>
        <dbReference type="SMART" id="SM00918"/>
    </source>
</evidence>
<evidence type="ECO:0000256" key="9">
    <source>
        <dbReference type="ARBA" id="ARBA00023180"/>
    </source>
</evidence>
<proteinExistence type="predicted"/>
<dbReference type="SMART" id="SM00918">
    <property type="entry name" value="Lig_chan-Glu_bd"/>
    <property type="match status" value="1"/>
</dbReference>
<evidence type="ECO:0000313" key="14">
    <source>
        <dbReference type="EMBL" id="CRK87277.1"/>
    </source>
</evidence>
<evidence type="ECO:0000256" key="1">
    <source>
        <dbReference type="ARBA" id="ARBA00004651"/>
    </source>
</evidence>
<evidence type="ECO:0000256" key="2">
    <source>
        <dbReference type="ARBA" id="ARBA00022448"/>
    </source>
</evidence>
<gene>
    <name evidence="14" type="ORF">CLUMA_CG001079</name>
</gene>
<dbReference type="Pfam" id="PF10613">
    <property type="entry name" value="Lig_chan-Glu_bd"/>
    <property type="match status" value="1"/>
</dbReference>
<dbReference type="PANTHER" id="PTHR42643:SF30">
    <property type="entry name" value="IONOTROPIC RECEPTOR 40A-RELATED"/>
    <property type="match status" value="1"/>
</dbReference>
<keyword evidence="2" id="KW-0813">Transport</keyword>
<evidence type="ECO:0000256" key="5">
    <source>
        <dbReference type="ARBA" id="ARBA00022989"/>
    </source>
</evidence>
<keyword evidence="11" id="KW-0407">Ion channel</keyword>
<evidence type="ECO:0000256" key="12">
    <source>
        <dbReference type="SAM" id="Phobius"/>
    </source>
</evidence>
<feature type="transmembrane region" description="Helical" evidence="12">
    <location>
        <begin position="423"/>
        <end position="442"/>
    </location>
</feature>
<dbReference type="InterPro" id="IPR019594">
    <property type="entry name" value="Glu/Gly-bd"/>
</dbReference>
<keyword evidence="3" id="KW-1003">Cell membrane</keyword>
<organism evidence="14 15">
    <name type="scientific">Clunio marinus</name>
    <dbReference type="NCBI Taxonomy" id="568069"/>
    <lineage>
        <taxon>Eukaryota</taxon>
        <taxon>Metazoa</taxon>
        <taxon>Ecdysozoa</taxon>
        <taxon>Arthropoda</taxon>
        <taxon>Hexapoda</taxon>
        <taxon>Insecta</taxon>
        <taxon>Pterygota</taxon>
        <taxon>Neoptera</taxon>
        <taxon>Endopterygota</taxon>
        <taxon>Diptera</taxon>
        <taxon>Nematocera</taxon>
        <taxon>Chironomoidea</taxon>
        <taxon>Chironomidae</taxon>
        <taxon>Clunio</taxon>
    </lineage>
</organism>
<keyword evidence="8" id="KW-0675">Receptor</keyword>
<sequence>MKAVKFESTRGINQINCSKHFFCMQMLEKLSADNYKINIHVPVLGTFEHFELLNYSSPLSRPLANLITNAEYNVSILYDRRESPKEVEDELDRIFEIIDGDMDVIIKDFSRPILQKHEGNSFNVVFIHSNESLELFFSIVNSDKFTSQSFFFIVIPASFKIFINLETLFERFLNYGVPYVYTLTVAPNDEDAILHTYYPFSANKCSDSTPVIANYYTAKYENWTEADFFQFKVQKMFGCPLRVATFHFNPFMILKEDEDGKISVDGIEGSLLNVLSERMNFTIEIITSNDRWGIIFENGTTTGNVQMILNRTADISLGYFSVHDKRQKLMSSTSVYLISNLIWAVPPGEPYSPLEILLKPFEKSLWNWFFIVLISAFVIIRVLRMFPKKVQYFVFGRNVRHPVLNVVNIMLGGSLPKLPVRNFARTIMMLFMFYCFIMNNAYKGGLFQFMKSDQTKPPLSTTTQLYNKNFRFYSIPDGKIFLNETPKILDKTIFLNNPEEYDEGLKHLRDPKFKRALMITQEKLAFENIKNSPDVYYHRANDVIFRQHLVIYMNKFTIFEWSFEDIILQLVSGGFMDAWIKKFTDTDILKDRVEERELALTLDQLMGAFQLLGVGLFISFTVLVFENCLFNIKKCLKSNSDQFCENCEMK</sequence>
<evidence type="ECO:0000256" key="8">
    <source>
        <dbReference type="ARBA" id="ARBA00023170"/>
    </source>
</evidence>
<name>A0A1J1HH03_9DIPT</name>
<dbReference type="SUPFAM" id="SSF53850">
    <property type="entry name" value="Periplasmic binding protein-like II"/>
    <property type="match status" value="1"/>
</dbReference>
<evidence type="ECO:0000256" key="6">
    <source>
        <dbReference type="ARBA" id="ARBA00023065"/>
    </source>
</evidence>
<dbReference type="GO" id="GO:0005886">
    <property type="term" value="C:plasma membrane"/>
    <property type="evidence" value="ECO:0007669"/>
    <property type="project" value="UniProtKB-SubCell"/>
</dbReference>
<evidence type="ECO:0000256" key="10">
    <source>
        <dbReference type="ARBA" id="ARBA00023286"/>
    </source>
</evidence>
<keyword evidence="15" id="KW-1185">Reference proteome</keyword>
<reference evidence="14 15" key="1">
    <citation type="submission" date="2015-04" db="EMBL/GenBank/DDBJ databases">
        <authorList>
            <person name="Syromyatnikov M.Y."/>
            <person name="Popov V.N."/>
        </authorList>
    </citation>
    <scope>NUCLEOTIDE SEQUENCE [LARGE SCALE GENOMIC DNA]</scope>
</reference>
<dbReference type="PANTHER" id="PTHR42643">
    <property type="entry name" value="IONOTROPIC RECEPTOR 20A-RELATED"/>
    <property type="match status" value="1"/>
</dbReference>
<dbReference type="EMBL" id="CVRI01000004">
    <property type="protein sequence ID" value="CRK87277.1"/>
    <property type="molecule type" value="Genomic_DNA"/>
</dbReference>
<keyword evidence="7 12" id="KW-0472">Membrane</keyword>
<evidence type="ECO:0000256" key="4">
    <source>
        <dbReference type="ARBA" id="ARBA00022692"/>
    </source>
</evidence>
<protein>
    <submittedName>
        <fullName evidence="14">CLUMA_CG001079, isoform A</fullName>
    </submittedName>
</protein>
<keyword evidence="4 12" id="KW-0812">Transmembrane</keyword>
<comment type="subcellular location">
    <subcellularLocation>
        <location evidence="1">Cell membrane</location>
        <topology evidence="1">Multi-pass membrane protein</topology>
    </subcellularLocation>
</comment>
<dbReference type="Gene3D" id="1.10.287.70">
    <property type="match status" value="1"/>
</dbReference>
<keyword evidence="10" id="KW-1071">Ligand-gated ion channel</keyword>
<feature type="transmembrane region" description="Helical" evidence="12">
    <location>
        <begin position="608"/>
        <end position="630"/>
    </location>
</feature>
<dbReference type="STRING" id="568069.A0A1J1HH03"/>
<dbReference type="Gene3D" id="3.40.190.10">
    <property type="entry name" value="Periplasmic binding protein-like II"/>
    <property type="match status" value="1"/>
</dbReference>
<accession>A0A1J1HH03</accession>
<evidence type="ECO:0000313" key="15">
    <source>
        <dbReference type="Proteomes" id="UP000183832"/>
    </source>
</evidence>
<dbReference type="InterPro" id="IPR056198">
    <property type="entry name" value="LBD_receptor"/>
</dbReference>
<dbReference type="GO" id="GO:0015276">
    <property type="term" value="F:ligand-gated monoatomic ion channel activity"/>
    <property type="evidence" value="ECO:0007669"/>
    <property type="project" value="InterPro"/>
</dbReference>
<dbReference type="InterPro" id="IPR052192">
    <property type="entry name" value="Insect_Ionotropic_Sensory_Rcpt"/>
</dbReference>
<dbReference type="AlphaFoldDB" id="A0A1J1HH03"/>
<dbReference type="Proteomes" id="UP000183832">
    <property type="component" value="Unassembled WGS sequence"/>
</dbReference>
<keyword evidence="5 12" id="KW-1133">Transmembrane helix</keyword>
<evidence type="ECO:0000256" key="3">
    <source>
        <dbReference type="ARBA" id="ARBA00022475"/>
    </source>
</evidence>
<keyword evidence="6" id="KW-0406">Ion transport</keyword>
<feature type="domain" description="Ionotropic glutamate receptor L-glutamate and glycine-binding" evidence="13">
    <location>
        <begin position="250"/>
        <end position="310"/>
    </location>
</feature>
<keyword evidence="9" id="KW-0325">Glycoprotein</keyword>
<feature type="transmembrane region" description="Helical" evidence="12">
    <location>
        <begin position="365"/>
        <end position="383"/>
    </location>
</feature>
<evidence type="ECO:0000256" key="7">
    <source>
        <dbReference type="ARBA" id="ARBA00023136"/>
    </source>
</evidence>
<dbReference type="OrthoDB" id="8050636at2759"/>